<dbReference type="SUPFAM" id="SSF109640">
    <property type="entry name" value="KRAB domain (Kruppel-associated box)"/>
    <property type="match status" value="1"/>
</dbReference>
<protein>
    <submittedName>
        <fullName evidence="9">ZFP92 zinc finger protein</fullName>
    </submittedName>
</protein>
<dbReference type="InterPro" id="IPR013087">
    <property type="entry name" value="Znf_C2H2_type"/>
</dbReference>
<feature type="domain" description="C2H2-type" evidence="7">
    <location>
        <begin position="200"/>
        <end position="227"/>
    </location>
</feature>
<organism evidence="9 10">
    <name type="scientific">Rattus norvegicus</name>
    <name type="common">Rat</name>
    <dbReference type="NCBI Taxonomy" id="10116"/>
    <lineage>
        <taxon>Eukaryota</taxon>
        <taxon>Metazoa</taxon>
        <taxon>Chordata</taxon>
        <taxon>Craniata</taxon>
        <taxon>Vertebrata</taxon>
        <taxon>Euteleostomi</taxon>
        <taxon>Mammalia</taxon>
        <taxon>Eutheria</taxon>
        <taxon>Euarchontoglires</taxon>
        <taxon>Glires</taxon>
        <taxon>Rodentia</taxon>
        <taxon>Myomorpha</taxon>
        <taxon>Muroidea</taxon>
        <taxon>Muridae</taxon>
        <taxon>Murinae</taxon>
        <taxon>Rattus</taxon>
    </lineage>
</organism>
<feature type="region of interest" description="Disordered" evidence="6">
    <location>
        <begin position="387"/>
        <end position="410"/>
    </location>
</feature>
<feature type="domain" description="KRAB" evidence="8">
    <location>
        <begin position="14"/>
        <end position="85"/>
    </location>
</feature>
<feature type="domain" description="C2H2-type" evidence="7">
    <location>
        <begin position="312"/>
        <end position="339"/>
    </location>
</feature>
<evidence type="ECO:0000256" key="1">
    <source>
        <dbReference type="ARBA" id="ARBA00022723"/>
    </source>
</evidence>
<evidence type="ECO:0000259" key="7">
    <source>
        <dbReference type="PROSITE" id="PS50157"/>
    </source>
</evidence>
<name>A0ABK0LCL6_RAT</name>
<gene>
    <name evidence="9" type="primary">Zfp92</name>
</gene>
<evidence type="ECO:0000313" key="10">
    <source>
        <dbReference type="Proteomes" id="UP000002494"/>
    </source>
</evidence>
<keyword evidence="4" id="KW-0862">Zinc</keyword>
<keyword evidence="10" id="KW-1185">Reference proteome</keyword>
<dbReference type="InterPro" id="IPR036236">
    <property type="entry name" value="Znf_C2H2_sf"/>
</dbReference>
<dbReference type="SMART" id="SM00355">
    <property type="entry name" value="ZnF_C2H2"/>
    <property type="match status" value="9"/>
</dbReference>
<evidence type="ECO:0000256" key="4">
    <source>
        <dbReference type="ARBA" id="ARBA00022833"/>
    </source>
</evidence>
<dbReference type="PANTHER" id="PTHR24381:SF400">
    <property type="entry name" value="ZINC FINGER PROTEIN 487-RELATED"/>
    <property type="match status" value="1"/>
</dbReference>
<keyword evidence="3 5" id="KW-0863">Zinc-finger</keyword>
<evidence type="ECO:0000256" key="6">
    <source>
        <dbReference type="SAM" id="MobiDB-lite"/>
    </source>
</evidence>
<dbReference type="CDD" id="cd07765">
    <property type="entry name" value="KRAB_A-box"/>
    <property type="match status" value="1"/>
</dbReference>
<dbReference type="RefSeq" id="XP_017457697.2">
    <property type="nucleotide sequence ID" value="XM_017602208.3"/>
</dbReference>
<proteinExistence type="predicted"/>
<feature type="domain" description="C2H2-type" evidence="7">
    <location>
        <begin position="172"/>
        <end position="199"/>
    </location>
</feature>
<accession>A0ABK0LCL6</accession>
<evidence type="ECO:0000256" key="3">
    <source>
        <dbReference type="ARBA" id="ARBA00022771"/>
    </source>
</evidence>
<dbReference type="Proteomes" id="UP000002494">
    <property type="component" value="Chromosome X"/>
</dbReference>
<reference evidence="9" key="3">
    <citation type="submission" date="2025-09" db="UniProtKB">
        <authorList>
            <consortium name="Ensembl"/>
        </authorList>
    </citation>
    <scope>IDENTIFICATION</scope>
    <source>
        <strain evidence="9">Brown Norway</strain>
    </source>
</reference>
<evidence type="ECO:0000259" key="8">
    <source>
        <dbReference type="PROSITE" id="PS50805"/>
    </source>
</evidence>
<dbReference type="SMART" id="SM00349">
    <property type="entry name" value="KRAB"/>
    <property type="match status" value="1"/>
</dbReference>
<feature type="domain" description="C2H2-type" evidence="7">
    <location>
        <begin position="144"/>
        <end position="171"/>
    </location>
</feature>
<feature type="domain" description="C2H2-type" evidence="7">
    <location>
        <begin position="228"/>
        <end position="255"/>
    </location>
</feature>
<feature type="region of interest" description="Disordered" evidence="6">
    <location>
        <begin position="438"/>
        <end position="491"/>
    </location>
</feature>
<dbReference type="RGD" id="1559446">
    <property type="gene designation" value="Zfp92"/>
</dbReference>
<evidence type="ECO:0000313" key="9">
    <source>
        <dbReference type="Ensembl" id="ENSRNOP00000101063.1"/>
    </source>
</evidence>
<dbReference type="GeneTree" id="ENSGT00940000162887"/>
<feature type="domain" description="C2H2-type" evidence="7">
    <location>
        <begin position="413"/>
        <end position="440"/>
    </location>
</feature>
<dbReference type="Gene3D" id="3.30.160.60">
    <property type="entry name" value="Classic Zinc Finger"/>
    <property type="match status" value="9"/>
</dbReference>
<feature type="domain" description="C2H2-type" evidence="7">
    <location>
        <begin position="284"/>
        <end position="311"/>
    </location>
</feature>
<sequence>MAAILLRAKPKVTVSFEDVSVYFTKTEWKLLDLKQRNLYKQVMLENYSHLVSVGFAFSKPNLVSQLEKGEKPWIRDGGMESAAGSCTGEQGNRIKSKTLTPKPKLFGRGLLRDTSGSSLQRRPHDFRPNPIVRYQHSRIADKRYLCQQCGKSFSRSSNLIKHRIIHSGEKPYECSECGKLFRRSLALLEHQRIHSGDKPYECGECGKTFTRSSNLVKHQIIHSSEMPFMCRVCGKVFRRSFALLEHARIHSGERPYECSECGKAFSRSSNLIEHQRTHSGRKPYICQECGKAFKGISQLIHHQRSHRGDRPFACGECGKAFRGHSGLSQHQRVHSGEKPYECSECGRAFGRRANLFKHQVVHGGVRLQRRTRGKGFRRGCMLLERGLHGQRPQEAGEGSSAEPQPINTNEKPQVCERCGQVFENKLLLCRHLRIHDDEDDKKQKPVTSSTSALEDKSILSQHLEAQPTEESDSEGSVVFLYAEMPQGPSSP</sequence>
<dbReference type="GeneID" id="503487"/>
<dbReference type="InterPro" id="IPR036051">
    <property type="entry name" value="KRAB_dom_sf"/>
</dbReference>
<dbReference type="Pfam" id="PF00096">
    <property type="entry name" value="zf-C2H2"/>
    <property type="match status" value="9"/>
</dbReference>
<reference evidence="9" key="1">
    <citation type="submission" date="2024-01" db="EMBL/GenBank/DDBJ databases">
        <title>GRCr8: a new rat reference genome assembly contstructed from accurate long reads and long range scaffolding.</title>
        <authorList>
            <person name="Doris P.A."/>
            <person name="Kalbfleisch T."/>
            <person name="Li K."/>
            <person name="Howe K."/>
            <person name="Wood J."/>
        </authorList>
    </citation>
    <scope>NUCLEOTIDE SEQUENCE [LARGE SCALE GENOMIC DNA]</scope>
    <source>
        <strain evidence="9">Brown Norway</strain>
    </source>
</reference>
<evidence type="ECO:0000256" key="5">
    <source>
        <dbReference type="PROSITE-ProRule" id="PRU00042"/>
    </source>
</evidence>
<dbReference type="PROSITE" id="PS00028">
    <property type="entry name" value="ZINC_FINGER_C2H2_1"/>
    <property type="match status" value="9"/>
</dbReference>
<keyword evidence="1" id="KW-0479">Metal-binding</keyword>
<dbReference type="InterPro" id="IPR001909">
    <property type="entry name" value="KRAB"/>
</dbReference>
<feature type="domain" description="C2H2-type" evidence="7">
    <location>
        <begin position="256"/>
        <end position="283"/>
    </location>
</feature>
<keyword evidence="2" id="KW-0677">Repeat</keyword>
<dbReference type="Ensembl" id="ENSRNOT00000147278.1">
    <property type="protein sequence ID" value="ENSRNOP00000101063.1"/>
    <property type="gene ID" value="ENSRNOG00000051836.3"/>
</dbReference>
<dbReference type="PROSITE" id="PS50157">
    <property type="entry name" value="ZINC_FINGER_C2H2_2"/>
    <property type="match status" value="9"/>
</dbReference>
<dbReference type="PANTHER" id="PTHR24381">
    <property type="entry name" value="ZINC FINGER PROTEIN"/>
    <property type="match status" value="1"/>
</dbReference>
<feature type="domain" description="C2H2-type" evidence="7">
    <location>
        <begin position="340"/>
        <end position="367"/>
    </location>
</feature>
<dbReference type="PROSITE" id="PS50805">
    <property type="entry name" value="KRAB"/>
    <property type="match status" value="1"/>
</dbReference>
<dbReference type="Gene3D" id="6.10.140.140">
    <property type="match status" value="1"/>
</dbReference>
<evidence type="ECO:0000256" key="2">
    <source>
        <dbReference type="ARBA" id="ARBA00022737"/>
    </source>
</evidence>
<feature type="compositionally biased region" description="Polar residues" evidence="6">
    <location>
        <begin position="401"/>
        <end position="410"/>
    </location>
</feature>
<dbReference type="RefSeq" id="XP_038956162.1">
    <property type="nucleotide sequence ID" value="XM_039100234.2"/>
</dbReference>
<dbReference type="SUPFAM" id="SSF57667">
    <property type="entry name" value="beta-beta-alpha zinc fingers"/>
    <property type="match status" value="5"/>
</dbReference>
<reference evidence="9" key="2">
    <citation type="submission" date="2025-08" db="UniProtKB">
        <authorList>
            <consortium name="Ensembl"/>
        </authorList>
    </citation>
    <scope>IDENTIFICATION</scope>
    <source>
        <strain evidence="9">Brown Norway</strain>
    </source>
</reference>
<dbReference type="Pfam" id="PF01352">
    <property type="entry name" value="KRAB"/>
    <property type="match status" value="1"/>
</dbReference>